<name>A0ABS5ZXJ7_9PROT</name>
<evidence type="ECO:0000313" key="3">
    <source>
        <dbReference type="Proteomes" id="UP000755654"/>
    </source>
</evidence>
<dbReference type="Pfam" id="PF00563">
    <property type="entry name" value="EAL"/>
    <property type="match status" value="1"/>
</dbReference>
<dbReference type="Gene3D" id="3.20.20.450">
    <property type="entry name" value="EAL domain"/>
    <property type="match status" value="1"/>
</dbReference>
<comment type="caution">
    <text evidence="2">The sequence shown here is derived from an EMBL/GenBank/DDBJ whole genome shotgun (WGS) entry which is preliminary data.</text>
</comment>
<dbReference type="InterPro" id="IPR035919">
    <property type="entry name" value="EAL_sf"/>
</dbReference>
<dbReference type="InterPro" id="IPR050706">
    <property type="entry name" value="Cyclic-di-GMP_PDE-like"/>
</dbReference>
<accession>A0ABS5ZXJ7</accession>
<gene>
    <name evidence="2" type="ORF">HAP95_07270</name>
</gene>
<dbReference type="PANTHER" id="PTHR33121:SF70">
    <property type="entry name" value="SIGNALING PROTEIN YKOW"/>
    <property type="match status" value="1"/>
</dbReference>
<dbReference type="EMBL" id="JAAOMP010000077">
    <property type="protein sequence ID" value="MBU2759952.1"/>
    <property type="molecule type" value="Genomic_DNA"/>
</dbReference>
<dbReference type="RefSeq" id="WP_215883614.1">
    <property type="nucleotide sequence ID" value="NZ_JAAOMP010000077.1"/>
</dbReference>
<proteinExistence type="predicted"/>
<dbReference type="PROSITE" id="PS50883">
    <property type="entry name" value="EAL"/>
    <property type="match status" value="1"/>
</dbReference>
<dbReference type="SMART" id="SM00052">
    <property type="entry name" value="EAL"/>
    <property type="match status" value="1"/>
</dbReference>
<reference evidence="2 3" key="1">
    <citation type="journal article" date="2021" name="ISME J.">
        <title>Genomic evolution of the class Acidithiobacillia: deep-branching Proteobacteria living in extreme acidic conditions.</title>
        <authorList>
            <person name="Moya-Beltran A."/>
            <person name="Beard S."/>
            <person name="Rojas-Villalobos C."/>
            <person name="Issotta F."/>
            <person name="Gallardo Y."/>
            <person name="Ulloa R."/>
            <person name="Giaveno A."/>
            <person name="Degli Esposti M."/>
            <person name="Johnson D.B."/>
            <person name="Quatrini R."/>
        </authorList>
    </citation>
    <scope>NUCLEOTIDE SEQUENCE [LARGE SCALE GENOMIC DNA]</scope>
    <source>
        <strain evidence="2 3">RW2</strain>
    </source>
</reference>
<sequence length="226" mass="25036">MSQTDPIISQTNFHVNAFHYRLEPLVSLLDASVMGYELLAGKQFCPAFDLRGWRFFYAYLITEVPRLLKNMEGLLFINLDGEHLLDVDIMDLVGHLPKGQIVLEWTEHSFHDGLLPDILASIARLKKSGFMIAVDDIGSGVDGMGRAISCKPHFAKIDGALLHHARKSDPKTGHLYIKGMVESLQSSGCKVLLEMIETHDDMKIALETGADFGQGYLWTKGGAAHA</sequence>
<evidence type="ECO:0000259" key="1">
    <source>
        <dbReference type="PROSITE" id="PS50883"/>
    </source>
</evidence>
<dbReference type="PANTHER" id="PTHR33121">
    <property type="entry name" value="CYCLIC DI-GMP PHOSPHODIESTERASE PDEF"/>
    <property type="match status" value="1"/>
</dbReference>
<organism evidence="2 3">
    <name type="scientific">Acidithiobacillus sulfurivorans</name>
    <dbReference type="NCBI Taxonomy" id="1958756"/>
    <lineage>
        <taxon>Bacteria</taxon>
        <taxon>Pseudomonadati</taxon>
        <taxon>Pseudomonadota</taxon>
        <taxon>Acidithiobacillia</taxon>
        <taxon>Acidithiobacillales</taxon>
        <taxon>Acidithiobacillaceae</taxon>
        <taxon>Acidithiobacillus</taxon>
    </lineage>
</organism>
<feature type="domain" description="EAL" evidence="1">
    <location>
        <begin position="1"/>
        <end position="226"/>
    </location>
</feature>
<dbReference type="Proteomes" id="UP000755654">
    <property type="component" value="Unassembled WGS sequence"/>
</dbReference>
<dbReference type="InterPro" id="IPR001633">
    <property type="entry name" value="EAL_dom"/>
</dbReference>
<dbReference type="SUPFAM" id="SSF141868">
    <property type="entry name" value="EAL domain-like"/>
    <property type="match status" value="1"/>
</dbReference>
<evidence type="ECO:0000313" key="2">
    <source>
        <dbReference type="EMBL" id="MBU2759952.1"/>
    </source>
</evidence>
<protein>
    <submittedName>
        <fullName evidence="2">EAL domain-containing protein</fullName>
    </submittedName>
</protein>
<keyword evidence="3" id="KW-1185">Reference proteome</keyword>